<dbReference type="Proteomes" id="UP000324575">
    <property type="component" value="Unassembled WGS sequence"/>
</dbReference>
<accession>A0A5M8NWC7</accession>
<reference evidence="1 2" key="1">
    <citation type="submission" date="2019-03" db="EMBL/GenBank/DDBJ databases">
        <title>Single cell metagenomics reveals metabolic interactions within the superorganism composed of flagellate Streblomastix strix and complex community of Bacteroidetes bacteria on its surface.</title>
        <authorList>
            <person name="Treitli S.C."/>
            <person name="Kolisko M."/>
            <person name="Husnik F."/>
            <person name="Keeling P."/>
            <person name="Hampl V."/>
        </authorList>
    </citation>
    <scope>NUCLEOTIDE SEQUENCE [LARGE SCALE GENOMIC DNA]</scope>
    <source>
        <strain evidence="1">St1</strain>
    </source>
</reference>
<dbReference type="AlphaFoldDB" id="A0A5M8NWC7"/>
<evidence type="ECO:0000313" key="2">
    <source>
        <dbReference type="Proteomes" id="UP000324575"/>
    </source>
</evidence>
<sequence length="124" mass="14028">MRAVIIRQHPILFSPSVPSTYLCGDNNLSSEIDIKIKALQQGMQLIGETTNQLIVYADYNNKMPELLQITSSEKNITGTLLCGNEFCLPNKASDNFIIRHFFCHAIPLRTSEYPLPLADFVWQV</sequence>
<dbReference type="EMBL" id="SNRX01000059">
    <property type="protein sequence ID" value="KAA6300648.1"/>
    <property type="molecule type" value="Genomic_DNA"/>
</dbReference>
<organism evidence="1 2">
    <name type="scientific">Candidatus Ordinivivax streblomastigis</name>
    <dbReference type="NCBI Taxonomy" id="2540710"/>
    <lineage>
        <taxon>Bacteria</taxon>
        <taxon>Pseudomonadati</taxon>
        <taxon>Bacteroidota</taxon>
        <taxon>Bacteroidia</taxon>
        <taxon>Bacteroidales</taxon>
        <taxon>Candidatus Ordinivivax</taxon>
    </lineage>
</organism>
<protein>
    <submittedName>
        <fullName evidence="1">Uncharacterized protein</fullName>
    </submittedName>
</protein>
<proteinExistence type="predicted"/>
<dbReference type="Gene3D" id="3.40.50.11970">
    <property type="match status" value="1"/>
</dbReference>
<comment type="caution">
    <text evidence="1">The sequence shown here is derived from an EMBL/GenBank/DDBJ whole genome shotgun (WGS) entry which is preliminary data.</text>
</comment>
<evidence type="ECO:0000313" key="1">
    <source>
        <dbReference type="EMBL" id="KAA6300648.1"/>
    </source>
</evidence>
<gene>
    <name evidence="1" type="ORF">EZS26_003209</name>
</gene>
<name>A0A5M8NWC7_9BACT</name>